<feature type="non-terminal residue" evidence="2">
    <location>
        <position position="73"/>
    </location>
</feature>
<gene>
    <name evidence="2" type="ORF">A2U01_0003001</name>
</gene>
<dbReference type="AlphaFoldDB" id="A0A392M4G0"/>
<evidence type="ECO:0000313" key="3">
    <source>
        <dbReference type="Proteomes" id="UP000265520"/>
    </source>
</evidence>
<sequence>MRNSLLELAAGGASVQEQILNKVDHLLEDWCAAKNTQKTNNAAEAKTAAVMPESRVQSHGQEQAGVLGRNLKQ</sequence>
<protein>
    <submittedName>
        <fullName evidence="2">Uncharacterized protein</fullName>
    </submittedName>
</protein>
<feature type="region of interest" description="Disordered" evidence="1">
    <location>
        <begin position="49"/>
        <end position="73"/>
    </location>
</feature>
<comment type="caution">
    <text evidence="2">The sequence shown here is derived from an EMBL/GenBank/DDBJ whole genome shotgun (WGS) entry which is preliminary data.</text>
</comment>
<dbReference type="EMBL" id="LXQA010003349">
    <property type="protein sequence ID" value="MCH82201.1"/>
    <property type="molecule type" value="Genomic_DNA"/>
</dbReference>
<accession>A0A392M4G0</accession>
<organism evidence="2 3">
    <name type="scientific">Trifolium medium</name>
    <dbReference type="NCBI Taxonomy" id="97028"/>
    <lineage>
        <taxon>Eukaryota</taxon>
        <taxon>Viridiplantae</taxon>
        <taxon>Streptophyta</taxon>
        <taxon>Embryophyta</taxon>
        <taxon>Tracheophyta</taxon>
        <taxon>Spermatophyta</taxon>
        <taxon>Magnoliopsida</taxon>
        <taxon>eudicotyledons</taxon>
        <taxon>Gunneridae</taxon>
        <taxon>Pentapetalae</taxon>
        <taxon>rosids</taxon>
        <taxon>fabids</taxon>
        <taxon>Fabales</taxon>
        <taxon>Fabaceae</taxon>
        <taxon>Papilionoideae</taxon>
        <taxon>50 kb inversion clade</taxon>
        <taxon>NPAAA clade</taxon>
        <taxon>Hologalegina</taxon>
        <taxon>IRL clade</taxon>
        <taxon>Trifolieae</taxon>
        <taxon>Trifolium</taxon>
    </lineage>
</organism>
<name>A0A392M4G0_9FABA</name>
<keyword evidence="3" id="KW-1185">Reference proteome</keyword>
<evidence type="ECO:0000313" key="2">
    <source>
        <dbReference type="EMBL" id="MCH82201.1"/>
    </source>
</evidence>
<proteinExistence type="predicted"/>
<dbReference type="Proteomes" id="UP000265520">
    <property type="component" value="Unassembled WGS sequence"/>
</dbReference>
<evidence type="ECO:0000256" key="1">
    <source>
        <dbReference type="SAM" id="MobiDB-lite"/>
    </source>
</evidence>
<reference evidence="2 3" key="1">
    <citation type="journal article" date="2018" name="Front. Plant Sci.">
        <title>Red Clover (Trifolium pratense) and Zigzag Clover (T. medium) - A Picture of Genomic Similarities and Differences.</title>
        <authorList>
            <person name="Dluhosova J."/>
            <person name="Istvanek J."/>
            <person name="Nedelnik J."/>
            <person name="Repkova J."/>
        </authorList>
    </citation>
    <scope>NUCLEOTIDE SEQUENCE [LARGE SCALE GENOMIC DNA]</scope>
    <source>
        <strain evidence="3">cv. 10/8</strain>
        <tissue evidence="2">Leaf</tissue>
    </source>
</reference>